<gene>
    <name evidence="2" type="ORF">B0A55_13452</name>
</gene>
<name>A0A4U0VNW0_9PEZI</name>
<feature type="compositionally biased region" description="Polar residues" evidence="1">
    <location>
        <begin position="127"/>
        <end position="138"/>
    </location>
</feature>
<comment type="caution">
    <text evidence="2">The sequence shown here is derived from an EMBL/GenBank/DDBJ whole genome shotgun (WGS) entry which is preliminary data.</text>
</comment>
<sequence length="253" mass="27165">MSSAMDFTTITTNERALLADGQTQLHTIAHKLAHSDTLLRDLDASMQRLVEYMPVVESARREACARRRELVEELREFLMELLGMHDVLRYNGRNFREDSVGMPGVYELDGTECGRPMTAAIANTNGAGVSEEPTSASEGTPPAAITEPSNRVDSASPTTGQREAAPLVTEGKTTDVTAAASSANTRNAGEDHGIPSCAGFESHSSTAPTLRIQSRTPAPAKKPRPSSRAPESIKRLKGTIKPPFFRPSGGAVY</sequence>
<dbReference type="Proteomes" id="UP000309340">
    <property type="component" value="Unassembled WGS sequence"/>
</dbReference>
<reference evidence="2 3" key="1">
    <citation type="submission" date="2017-03" db="EMBL/GenBank/DDBJ databases">
        <title>Genomes of endolithic fungi from Antarctica.</title>
        <authorList>
            <person name="Coleine C."/>
            <person name="Masonjones S."/>
            <person name="Stajich J.E."/>
        </authorList>
    </citation>
    <scope>NUCLEOTIDE SEQUENCE [LARGE SCALE GENOMIC DNA]</scope>
    <source>
        <strain evidence="2 3">CCFEE 5184</strain>
    </source>
</reference>
<keyword evidence="3" id="KW-1185">Reference proteome</keyword>
<evidence type="ECO:0000313" key="3">
    <source>
        <dbReference type="Proteomes" id="UP000309340"/>
    </source>
</evidence>
<feature type="region of interest" description="Disordered" evidence="1">
    <location>
        <begin position="127"/>
        <end position="253"/>
    </location>
</feature>
<proteinExistence type="predicted"/>
<organism evidence="2 3">
    <name type="scientific">Friedmanniomyces simplex</name>
    <dbReference type="NCBI Taxonomy" id="329884"/>
    <lineage>
        <taxon>Eukaryota</taxon>
        <taxon>Fungi</taxon>
        <taxon>Dikarya</taxon>
        <taxon>Ascomycota</taxon>
        <taxon>Pezizomycotina</taxon>
        <taxon>Dothideomycetes</taxon>
        <taxon>Dothideomycetidae</taxon>
        <taxon>Mycosphaerellales</taxon>
        <taxon>Teratosphaeriaceae</taxon>
        <taxon>Friedmanniomyces</taxon>
    </lineage>
</organism>
<feature type="compositionally biased region" description="Polar residues" evidence="1">
    <location>
        <begin position="147"/>
        <end position="161"/>
    </location>
</feature>
<dbReference type="AlphaFoldDB" id="A0A4U0VNW0"/>
<evidence type="ECO:0000313" key="2">
    <source>
        <dbReference type="EMBL" id="TKA50265.1"/>
    </source>
</evidence>
<evidence type="ECO:0000256" key="1">
    <source>
        <dbReference type="SAM" id="MobiDB-lite"/>
    </source>
</evidence>
<dbReference type="EMBL" id="NAJQ01001983">
    <property type="protein sequence ID" value="TKA50265.1"/>
    <property type="molecule type" value="Genomic_DNA"/>
</dbReference>
<feature type="compositionally biased region" description="Polar residues" evidence="1">
    <location>
        <begin position="202"/>
        <end position="216"/>
    </location>
</feature>
<feature type="compositionally biased region" description="Low complexity" evidence="1">
    <location>
        <begin position="177"/>
        <end position="187"/>
    </location>
</feature>
<protein>
    <submittedName>
        <fullName evidence="2">Uncharacterized protein</fullName>
    </submittedName>
</protein>
<accession>A0A4U0VNW0</accession>
<dbReference type="OrthoDB" id="3838128at2759"/>